<dbReference type="EMBL" id="QKKF02012754">
    <property type="protein sequence ID" value="RZF43437.1"/>
    <property type="molecule type" value="Genomic_DNA"/>
</dbReference>
<evidence type="ECO:0000256" key="11">
    <source>
        <dbReference type="ARBA" id="ARBA00047978"/>
    </source>
</evidence>
<proteinExistence type="inferred from homology"/>
<dbReference type="PANTHER" id="PTHR13906:SF12">
    <property type="entry name" value="PROTEIN-SERINE O-PALMITOLEOYLTRANSFERASE PORCUPINE"/>
    <property type="match status" value="1"/>
</dbReference>
<feature type="transmembrane region" description="Helical" evidence="12">
    <location>
        <begin position="453"/>
        <end position="476"/>
    </location>
</feature>
<dbReference type="InterPro" id="IPR049941">
    <property type="entry name" value="LPLAT_7/PORCN-like"/>
</dbReference>
<gene>
    <name evidence="13" type="ORF">LSTR_LSTR001698</name>
</gene>
<evidence type="ECO:0000256" key="3">
    <source>
        <dbReference type="ARBA" id="ARBA00022687"/>
    </source>
</evidence>
<feature type="transmembrane region" description="Helical" evidence="12">
    <location>
        <begin position="133"/>
        <end position="151"/>
    </location>
</feature>
<feature type="transmembrane region" description="Helical" evidence="12">
    <location>
        <begin position="229"/>
        <end position="251"/>
    </location>
</feature>
<reference evidence="13 14" key="1">
    <citation type="journal article" date="2017" name="Gigascience">
        <title>Genome sequence of the small brown planthopper, Laodelphax striatellus.</title>
        <authorList>
            <person name="Zhu J."/>
            <person name="Jiang F."/>
            <person name="Wang X."/>
            <person name="Yang P."/>
            <person name="Bao Y."/>
            <person name="Zhao W."/>
            <person name="Wang W."/>
            <person name="Lu H."/>
            <person name="Wang Q."/>
            <person name="Cui N."/>
            <person name="Li J."/>
            <person name="Chen X."/>
            <person name="Luo L."/>
            <person name="Yu J."/>
            <person name="Kang L."/>
            <person name="Cui F."/>
        </authorList>
    </citation>
    <scope>NUCLEOTIDE SEQUENCE [LARGE SCALE GENOMIC DNA]</scope>
    <source>
        <strain evidence="13">Lst14</strain>
    </source>
</reference>
<evidence type="ECO:0000256" key="4">
    <source>
        <dbReference type="ARBA" id="ARBA00022692"/>
    </source>
</evidence>
<keyword evidence="6 12" id="KW-0472">Membrane</keyword>
<evidence type="ECO:0000256" key="6">
    <source>
        <dbReference type="ARBA" id="ARBA00023136"/>
    </source>
</evidence>
<feature type="transmembrane region" description="Helical" evidence="12">
    <location>
        <begin position="413"/>
        <end position="433"/>
    </location>
</feature>
<dbReference type="Proteomes" id="UP000291343">
    <property type="component" value="Unassembled WGS sequence"/>
</dbReference>
<dbReference type="GO" id="GO:0016055">
    <property type="term" value="P:Wnt signaling pathway"/>
    <property type="evidence" value="ECO:0007669"/>
    <property type="project" value="UniProtKB-KW"/>
</dbReference>
<dbReference type="GO" id="GO:1990698">
    <property type="term" value="F:palmitoleoyltransferase activity"/>
    <property type="evidence" value="ECO:0007669"/>
    <property type="project" value="UniProtKB-EC"/>
</dbReference>
<evidence type="ECO:0000256" key="12">
    <source>
        <dbReference type="SAM" id="Phobius"/>
    </source>
</evidence>
<evidence type="ECO:0000313" key="14">
    <source>
        <dbReference type="Proteomes" id="UP000291343"/>
    </source>
</evidence>
<protein>
    <recommendedName>
        <fullName evidence="10">Protein-serine O-palmitoleoyltransferase porcupine</fullName>
        <ecNumber evidence="9">2.3.1.250</ecNumber>
    </recommendedName>
</protein>
<keyword evidence="5 12" id="KW-1133">Transmembrane helix</keyword>
<comment type="similarity">
    <text evidence="8">Belongs to the membrane-bound acyltransferase family. Porcupine subfamily.</text>
</comment>
<dbReference type="SMR" id="A0A482XCL7"/>
<dbReference type="Pfam" id="PF03062">
    <property type="entry name" value="MBOAT"/>
    <property type="match status" value="1"/>
</dbReference>
<evidence type="ECO:0000256" key="8">
    <source>
        <dbReference type="ARBA" id="ARBA00038269"/>
    </source>
</evidence>
<evidence type="ECO:0000256" key="1">
    <source>
        <dbReference type="ARBA" id="ARBA00004141"/>
    </source>
</evidence>
<dbReference type="GO" id="GO:0061355">
    <property type="term" value="P:Wnt protein secretion"/>
    <property type="evidence" value="ECO:0007669"/>
    <property type="project" value="TreeGrafter"/>
</dbReference>
<keyword evidence="7" id="KW-0012">Acyltransferase</keyword>
<evidence type="ECO:0000256" key="9">
    <source>
        <dbReference type="ARBA" id="ARBA00038867"/>
    </source>
</evidence>
<dbReference type="PANTHER" id="PTHR13906">
    <property type="entry name" value="PORCUPINE"/>
    <property type="match status" value="1"/>
</dbReference>
<dbReference type="GO" id="GO:0017147">
    <property type="term" value="F:Wnt-protein binding"/>
    <property type="evidence" value="ECO:0007669"/>
    <property type="project" value="TreeGrafter"/>
</dbReference>
<dbReference type="STRING" id="195883.A0A482XCL7"/>
<keyword evidence="4 12" id="KW-0812">Transmembrane</keyword>
<keyword evidence="3" id="KW-0879">Wnt signaling pathway</keyword>
<dbReference type="EC" id="2.3.1.250" evidence="9"/>
<feature type="transmembrane region" description="Helical" evidence="12">
    <location>
        <begin position="335"/>
        <end position="351"/>
    </location>
</feature>
<dbReference type="GO" id="GO:0030258">
    <property type="term" value="P:lipid modification"/>
    <property type="evidence" value="ECO:0007669"/>
    <property type="project" value="TreeGrafter"/>
</dbReference>
<feature type="transmembrane region" description="Helical" evidence="12">
    <location>
        <begin position="187"/>
        <end position="209"/>
    </location>
</feature>
<comment type="subcellular location">
    <subcellularLocation>
        <location evidence="1">Membrane</location>
        <topology evidence="1">Multi-pass membrane protein</topology>
    </subcellularLocation>
</comment>
<dbReference type="InParanoid" id="A0A482XCL7"/>
<keyword evidence="2" id="KW-0808">Transferase</keyword>
<accession>A0A482XCL7</accession>
<name>A0A482XCL7_LAOST</name>
<comment type="caution">
    <text evidence="13">The sequence shown here is derived from an EMBL/GenBank/DDBJ whole genome shotgun (WGS) entry which is preliminary data.</text>
</comment>
<evidence type="ECO:0000256" key="2">
    <source>
        <dbReference type="ARBA" id="ARBA00022679"/>
    </source>
</evidence>
<dbReference type="AlphaFoldDB" id="A0A482XCL7"/>
<evidence type="ECO:0000313" key="13">
    <source>
        <dbReference type="EMBL" id="RZF43437.1"/>
    </source>
</evidence>
<evidence type="ECO:0000256" key="7">
    <source>
        <dbReference type="ARBA" id="ARBA00023315"/>
    </source>
</evidence>
<organism evidence="13 14">
    <name type="scientific">Laodelphax striatellus</name>
    <name type="common">Small brown planthopper</name>
    <name type="synonym">Delphax striatella</name>
    <dbReference type="NCBI Taxonomy" id="195883"/>
    <lineage>
        <taxon>Eukaryota</taxon>
        <taxon>Metazoa</taxon>
        <taxon>Ecdysozoa</taxon>
        <taxon>Arthropoda</taxon>
        <taxon>Hexapoda</taxon>
        <taxon>Insecta</taxon>
        <taxon>Pterygota</taxon>
        <taxon>Neoptera</taxon>
        <taxon>Paraneoptera</taxon>
        <taxon>Hemiptera</taxon>
        <taxon>Auchenorrhyncha</taxon>
        <taxon>Fulgoroidea</taxon>
        <taxon>Delphacidae</taxon>
        <taxon>Criomorphinae</taxon>
        <taxon>Laodelphax</taxon>
    </lineage>
</organism>
<keyword evidence="14" id="KW-1185">Reference proteome</keyword>
<dbReference type="GO" id="GO:0005783">
    <property type="term" value="C:endoplasmic reticulum"/>
    <property type="evidence" value="ECO:0007669"/>
    <property type="project" value="TreeGrafter"/>
</dbReference>
<dbReference type="GO" id="GO:0016020">
    <property type="term" value="C:membrane"/>
    <property type="evidence" value="ECO:0007669"/>
    <property type="project" value="UniProtKB-SubCell"/>
</dbReference>
<sequence>MHQNEEGVIGLEPEYLYLPDDEDDLDQYEELMHLTQGEYQTNLNYCIWPSLESLFKPVGCLLLCCTILRICFQYDIFNVKIKHLSSIALGLYVVHYYFDSELSFYILGIASLSYCALLIPNNHIKRSISIDKGYFALFSSIVCMMLNELLIDHEKWNRIRSAVMLIAMKFISLSFDRGNNQKTPLPGLIEFFGYVFSPSTCIFGPWISFDEYILSLQKINYSWNWTRSVFASLFWSFGFFILSNCIITWILPDSLPGIFLLYRDALIFRTSHYFVSFLSDATHGISGAGSSPGRPLVRVTSPRLIEIPRSMVEVCVYWNFAMHGWLKKYVFKPTFRVYGSLTAVLMTYLMSSLLHGLNTRLSAVLLSLGCYTYVEYRTRAAFSKLFSACVCSRPCPNLCHVHKLKHSSTFSSVLNTGYTVSVIIHLAYLGALIDEASRSHDIQYSASSFDLWRNFYFFSHIMVIGEFCGCIIISSITKHYHRT</sequence>
<dbReference type="FunCoup" id="A0A482XCL7">
    <property type="interactions" value="385"/>
</dbReference>
<feature type="transmembrane region" description="Helical" evidence="12">
    <location>
        <begin position="104"/>
        <end position="121"/>
    </location>
</feature>
<comment type="catalytic activity">
    <reaction evidence="11">
        <text>[Wnt protein]-L-serine + (9Z)-hexadecenoyl-CoA = [Wnt protein]-O-(9Z)-hexadecenoyl-L-serine + CoA</text>
        <dbReference type="Rhea" id="RHEA:45336"/>
        <dbReference type="Rhea" id="RHEA-COMP:11170"/>
        <dbReference type="Rhea" id="RHEA-COMP:11171"/>
        <dbReference type="ChEBI" id="CHEBI:29999"/>
        <dbReference type="ChEBI" id="CHEBI:57287"/>
        <dbReference type="ChEBI" id="CHEBI:61540"/>
        <dbReference type="ChEBI" id="CHEBI:85189"/>
        <dbReference type="EC" id="2.3.1.250"/>
    </reaction>
</comment>
<dbReference type="OrthoDB" id="5968863at2759"/>
<dbReference type="InterPro" id="IPR004299">
    <property type="entry name" value="MBOAT_fam"/>
</dbReference>
<evidence type="ECO:0000256" key="10">
    <source>
        <dbReference type="ARBA" id="ARBA00040371"/>
    </source>
</evidence>
<evidence type="ECO:0000256" key="5">
    <source>
        <dbReference type="ARBA" id="ARBA00022989"/>
    </source>
</evidence>
<feature type="transmembrane region" description="Helical" evidence="12">
    <location>
        <begin position="79"/>
        <end position="98"/>
    </location>
</feature>